<dbReference type="RefSeq" id="WP_379820844.1">
    <property type="nucleotide sequence ID" value="NZ_JBHUMD010000024.1"/>
</dbReference>
<comment type="subcellular location">
    <subcellularLocation>
        <location evidence="1">Cell membrane</location>
        <topology evidence="1">Multi-pass membrane protein</topology>
    </subcellularLocation>
</comment>
<feature type="transmembrane region" description="Helical" evidence="6">
    <location>
        <begin position="45"/>
        <end position="66"/>
    </location>
</feature>
<sequence length="489" mass="55586">MSLYKNLFKQTAIYGIATVVPRIFSFLLTPLYTKLLPEKEYGEQALIFAGMAFLNVILAYGMETAFFRFYSSEPKKNVVSTSTISLFWSSITFLVVALLGRKFLADAGDLDVEYVTYTIWILVLDALVIVPFSKLRAEGRPLLYAAIKIGNVAVNLLFNVFFLVYLKDVAAAYPDSFWSTIYQEDFQVGYIFVSNLIASLLTLVILLPHYIKTEWHFDVSLWRKMMCYSMPVMIAGLAFVINETFDRFFLKAFLPLSEDNIKIKIGIYSACYKLAVFMTLFTTAFRLGIEPFFFSHANHENARNTYATITKYFVIFGSVILLGVVVFADVLKMLMLQDKSYWEGMDVVPLIILANFFLGIYSNLSVWYKLSDKTKVGANISIAGAIVTIVLNYLLIPYMGYMGSAIATISAYGTMMGLSFYFGNKYYPIPYDMKKICLYLGLSITLSALSFYVDILRETYIFGILSIIALLAIIYKGEKETLQRILKRK</sequence>
<feature type="transmembrane region" description="Helical" evidence="6">
    <location>
        <begin position="142"/>
        <end position="166"/>
    </location>
</feature>
<organism evidence="7 8">
    <name type="scientific">Flavobacterium suzhouense</name>
    <dbReference type="NCBI Taxonomy" id="1529638"/>
    <lineage>
        <taxon>Bacteria</taxon>
        <taxon>Pseudomonadati</taxon>
        <taxon>Bacteroidota</taxon>
        <taxon>Flavobacteriia</taxon>
        <taxon>Flavobacteriales</taxon>
        <taxon>Flavobacteriaceae</taxon>
        <taxon>Flavobacterium</taxon>
    </lineage>
</organism>
<proteinExistence type="predicted"/>
<feature type="transmembrane region" description="Helical" evidence="6">
    <location>
        <begin position="12"/>
        <end position="33"/>
    </location>
</feature>
<reference evidence="8" key="1">
    <citation type="journal article" date="2019" name="Int. J. Syst. Evol. Microbiol.">
        <title>The Global Catalogue of Microorganisms (GCM) 10K type strain sequencing project: providing services to taxonomists for standard genome sequencing and annotation.</title>
        <authorList>
            <consortium name="The Broad Institute Genomics Platform"/>
            <consortium name="The Broad Institute Genome Sequencing Center for Infectious Disease"/>
            <person name="Wu L."/>
            <person name="Ma J."/>
        </authorList>
    </citation>
    <scope>NUCLEOTIDE SEQUENCE [LARGE SCALE GENOMIC DNA]</scope>
    <source>
        <strain evidence="8">KCTC 42107</strain>
    </source>
</reference>
<evidence type="ECO:0000256" key="3">
    <source>
        <dbReference type="ARBA" id="ARBA00022692"/>
    </source>
</evidence>
<feature type="transmembrane region" description="Helical" evidence="6">
    <location>
        <begin position="401"/>
        <end position="424"/>
    </location>
</feature>
<evidence type="ECO:0000256" key="6">
    <source>
        <dbReference type="SAM" id="Phobius"/>
    </source>
</evidence>
<feature type="transmembrane region" description="Helical" evidence="6">
    <location>
        <begin position="112"/>
        <end position="130"/>
    </location>
</feature>
<comment type="caution">
    <text evidence="7">The sequence shown here is derived from an EMBL/GenBank/DDBJ whole genome shotgun (WGS) entry which is preliminary data.</text>
</comment>
<keyword evidence="5 6" id="KW-0472">Membrane</keyword>
<dbReference type="InterPro" id="IPR002797">
    <property type="entry name" value="Polysacc_synth"/>
</dbReference>
<dbReference type="Pfam" id="PF01943">
    <property type="entry name" value="Polysacc_synt"/>
    <property type="match status" value="1"/>
</dbReference>
<keyword evidence="4 6" id="KW-1133">Transmembrane helix</keyword>
<protein>
    <submittedName>
        <fullName evidence="7">Oligosaccharide flippase family protein</fullName>
    </submittedName>
</protein>
<feature type="transmembrane region" description="Helical" evidence="6">
    <location>
        <begin position="436"/>
        <end position="453"/>
    </location>
</feature>
<feature type="transmembrane region" description="Helical" evidence="6">
    <location>
        <begin position="376"/>
        <end position="395"/>
    </location>
</feature>
<evidence type="ECO:0000256" key="1">
    <source>
        <dbReference type="ARBA" id="ARBA00004651"/>
    </source>
</evidence>
<dbReference type="PANTHER" id="PTHR30250">
    <property type="entry name" value="PST FAMILY PREDICTED COLANIC ACID TRANSPORTER"/>
    <property type="match status" value="1"/>
</dbReference>
<feature type="transmembrane region" description="Helical" evidence="6">
    <location>
        <begin position="265"/>
        <end position="289"/>
    </location>
</feature>
<evidence type="ECO:0000256" key="2">
    <source>
        <dbReference type="ARBA" id="ARBA00022475"/>
    </source>
</evidence>
<gene>
    <name evidence="7" type="ORF">ACFSR3_10010</name>
</gene>
<feature type="transmembrane region" description="Helical" evidence="6">
    <location>
        <begin position="186"/>
        <end position="207"/>
    </location>
</feature>
<feature type="transmembrane region" description="Helical" evidence="6">
    <location>
        <begin position="78"/>
        <end position="100"/>
    </location>
</feature>
<keyword evidence="8" id="KW-1185">Reference proteome</keyword>
<evidence type="ECO:0000256" key="4">
    <source>
        <dbReference type="ARBA" id="ARBA00022989"/>
    </source>
</evidence>
<accession>A0ABW5NUE5</accession>
<feature type="transmembrane region" description="Helical" evidence="6">
    <location>
        <begin position="459"/>
        <end position="477"/>
    </location>
</feature>
<dbReference type="PANTHER" id="PTHR30250:SF11">
    <property type="entry name" value="O-ANTIGEN TRANSPORTER-RELATED"/>
    <property type="match status" value="1"/>
</dbReference>
<feature type="transmembrane region" description="Helical" evidence="6">
    <location>
        <begin position="309"/>
        <end position="327"/>
    </location>
</feature>
<feature type="transmembrane region" description="Helical" evidence="6">
    <location>
        <begin position="347"/>
        <end position="364"/>
    </location>
</feature>
<keyword evidence="3 6" id="KW-0812">Transmembrane</keyword>
<dbReference type="InterPro" id="IPR050833">
    <property type="entry name" value="Poly_Biosynth_Transport"/>
</dbReference>
<evidence type="ECO:0000313" key="7">
    <source>
        <dbReference type="EMBL" id="MFD2602388.1"/>
    </source>
</evidence>
<feature type="transmembrane region" description="Helical" evidence="6">
    <location>
        <begin position="227"/>
        <end position="245"/>
    </location>
</feature>
<name>A0ABW5NUE5_9FLAO</name>
<evidence type="ECO:0000256" key="5">
    <source>
        <dbReference type="ARBA" id="ARBA00023136"/>
    </source>
</evidence>
<keyword evidence="2" id="KW-1003">Cell membrane</keyword>
<dbReference type="EMBL" id="JBHUMD010000024">
    <property type="protein sequence ID" value="MFD2602388.1"/>
    <property type="molecule type" value="Genomic_DNA"/>
</dbReference>
<evidence type="ECO:0000313" key="8">
    <source>
        <dbReference type="Proteomes" id="UP001597480"/>
    </source>
</evidence>
<dbReference type="Proteomes" id="UP001597480">
    <property type="component" value="Unassembled WGS sequence"/>
</dbReference>